<dbReference type="RefSeq" id="WP_179422859.1">
    <property type="nucleotide sequence ID" value="NZ_JACCAB010000001.1"/>
</dbReference>
<evidence type="ECO:0000256" key="1">
    <source>
        <dbReference type="SAM" id="Phobius"/>
    </source>
</evidence>
<proteinExistence type="predicted"/>
<evidence type="ECO:0000313" key="2">
    <source>
        <dbReference type="EMBL" id="NYG08437.1"/>
    </source>
</evidence>
<accession>A0A852WGU7</accession>
<keyword evidence="1" id="KW-1133">Transmembrane helix</keyword>
<keyword evidence="3" id="KW-1185">Reference proteome</keyword>
<evidence type="ECO:0000313" key="3">
    <source>
        <dbReference type="Proteomes" id="UP000573599"/>
    </source>
</evidence>
<dbReference type="AlphaFoldDB" id="A0A852WGU7"/>
<dbReference type="Proteomes" id="UP000573599">
    <property type="component" value="Unassembled WGS sequence"/>
</dbReference>
<feature type="transmembrane region" description="Helical" evidence="1">
    <location>
        <begin position="6"/>
        <end position="32"/>
    </location>
</feature>
<name>A0A852WGU7_9MICO</name>
<keyword evidence="1" id="KW-0812">Transmembrane</keyword>
<sequence length="69" mass="6766">MLLTVAWLVAAVAATAVYPYGGVALALLGAVVLRSRWKLFVAVAIPLLAVALFLAPVGGSGAGSSGSLG</sequence>
<comment type="caution">
    <text evidence="2">The sequence shown here is derived from an EMBL/GenBank/DDBJ whole genome shotgun (WGS) entry which is preliminary data.</text>
</comment>
<dbReference type="EMBL" id="JACCAB010000001">
    <property type="protein sequence ID" value="NYG08437.1"/>
    <property type="molecule type" value="Genomic_DNA"/>
</dbReference>
<reference evidence="2 3" key="1">
    <citation type="submission" date="2020-07" db="EMBL/GenBank/DDBJ databases">
        <title>Sequencing the genomes of 1000 actinobacteria strains.</title>
        <authorList>
            <person name="Klenk H.-P."/>
        </authorList>
    </citation>
    <scope>NUCLEOTIDE SEQUENCE [LARGE SCALE GENOMIC DNA]</scope>
    <source>
        <strain evidence="2 3">DSM 23987</strain>
    </source>
</reference>
<keyword evidence="1" id="KW-0472">Membrane</keyword>
<protein>
    <submittedName>
        <fullName evidence="2">Uncharacterized protein</fullName>
    </submittedName>
</protein>
<organism evidence="2 3">
    <name type="scientific">Pedococcus badiiscoriae</name>
    <dbReference type="NCBI Taxonomy" id="642776"/>
    <lineage>
        <taxon>Bacteria</taxon>
        <taxon>Bacillati</taxon>
        <taxon>Actinomycetota</taxon>
        <taxon>Actinomycetes</taxon>
        <taxon>Micrococcales</taxon>
        <taxon>Intrasporangiaceae</taxon>
        <taxon>Pedococcus</taxon>
    </lineage>
</organism>
<feature type="transmembrane region" description="Helical" evidence="1">
    <location>
        <begin position="39"/>
        <end position="59"/>
    </location>
</feature>
<gene>
    <name evidence="2" type="ORF">BJ986_002924</name>
</gene>